<keyword evidence="3" id="KW-0274">FAD</keyword>
<reference evidence="7 8" key="1">
    <citation type="submission" date="2018-04" db="EMBL/GenBank/DDBJ databases">
        <title>Genomic Encyclopedia of Type Strains, Phase III (KMG-III): the genomes of soil and plant-associated and newly described type strains.</title>
        <authorList>
            <person name="Whitman W."/>
        </authorList>
    </citation>
    <scope>NUCLEOTIDE SEQUENCE [LARGE SCALE GENOMIC DNA]</scope>
    <source>
        <strain evidence="7 8">MA-olki</strain>
    </source>
</reference>
<dbReference type="Pfam" id="PF14759">
    <property type="entry name" value="Reductase_C"/>
    <property type="match status" value="1"/>
</dbReference>
<dbReference type="InterPro" id="IPR050446">
    <property type="entry name" value="FAD-oxidoreductase/Apoptosis"/>
</dbReference>
<dbReference type="InterPro" id="IPR016156">
    <property type="entry name" value="FAD/NAD-linked_Rdtase_dimer_sf"/>
</dbReference>
<organism evidence="7 8">
    <name type="scientific">Sphingomonas faeni</name>
    <dbReference type="NCBI Taxonomy" id="185950"/>
    <lineage>
        <taxon>Bacteria</taxon>
        <taxon>Pseudomonadati</taxon>
        <taxon>Pseudomonadota</taxon>
        <taxon>Alphaproteobacteria</taxon>
        <taxon>Sphingomonadales</taxon>
        <taxon>Sphingomonadaceae</taxon>
        <taxon>Sphingomonas</taxon>
    </lineage>
</organism>
<comment type="cofactor">
    <cofactor evidence="1">
        <name>FAD</name>
        <dbReference type="ChEBI" id="CHEBI:57692"/>
    </cofactor>
</comment>
<evidence type="ECO:0000313" key="7">
    <source>
        <dbReference type="EMBL" id="PTW47583.1"/>
    </source>
</evidence>
<dbReference type="EMBL" id="QAYE01000003">
    <property type="protein sequence ID" value="PTW47583.1"/>
    <property type="molecule type" value="Genomic_DNA"/>
</dbReference>
<dbReference type="RefSeq" id="WP_244186886.1">
    <property type="nucleotide sequence ID" value="NZ_QAYE01000003.1"/>
</dbReference>
<dbReference type="PANTHER" id="PTHR43557:SF2">
    <property type="entry name" value="RIESKE DOMAIN-CONTAINING PROTEIN-RELATED"/>
    <property type="match status" value="1"/>
</dbReference>
<keyword evidence="7" id="KW-0223">Dioxygenase</keyword>
<dbReference type="GO" id="GO:0005737">
    <property type="term" value="C:cytoplasm"/>
    <property type="evidence" value="ECO:0007669"/>
    <property type="project" value="TreeGrafter"/>
</dbReference>
<evidence type="ECO:0000313" key="8">
    <source>
        <dbReference type="Proteomes" id="UP000244013"/>
    </source>
</evidence>
<gene>
    <name evidence="7" type="ORF">C8J25_103302</name>
</gene>
<protein>
    <submittedName>
        <fullName evidence="7">3-phenylpropionate/trans-cinnamate dioxygenase ferredoxin reductase subunit</fullName>
    </submittedName>
</protein>
<dbReference type="Gene3D" id="3.50.50.60">
    <property type="entry name" value="FAD/NAD(P)-binding domain"/>
    <property type="match status" value="2"/>
</dbReference>
<dbReference type="GO" id="GO:0051213">
    <property type="term" value="F:dioxygenase activity"/>
    <property type="evidence" value="ECO:0007669"/>
    <property type="project" value="UniProtKB-KW"/>
</dbReference>
<dbReference type="GeneID" id="91005646"/>
<evidence type="ECO:0000256" key="3">
    <source>
        <dbReference type="ARBA" id="ARBA00022827"/>
    </source>
</evidence>
<sequence length="426" mass="45041">MDSMTGDARRDATVFADVVIVGGGHGGAACAIALRKTGFEGSILIVGKEAELPYERPPLSKEYLSGEKVFGRILIRQAAFWTEQRIDLRLGSRIVSVDPVGHSATTEDGTTIGYGRLVWATGGTPRRLACAGHHLTGVHTVRDRADADRMIAELPDVGTAVVIGGGYIGLEAAAVLRKFGKSVILLEALDRVLARVAGEDLSRFFEAEHREHGVDVRLGQSVDCILGDDRVTGVRLGDGTVIAADMVIVGIGILPEVAPLIDAGAAGGNGVAVYGACRTSVPDVYAIGDCALHANRFAGGAAVRVESVQNANDQATVVAKDIVGQPAVYDAVPWFWSNQYDLKLQTVGLSIGYDDTVLRGDPATRKFSVVYLRDGRVIALDCVGAVKDYVQGRKLVETGAIIDRAILADPAIMLKDMVPLDSPTLS</sequence>
<dbReference type="PANTHER" id="PTHR43557">
    <property type="entry name" value="APOPTOSIS-INDUCING FACTOR 1"/>
    <property type="match status" value="1"/>
</dbReference>
<evidence type="ECO:0000256" key="4">
    <source>
        <dbReference type="ARBA" id="ARBA00023002"/>
    </source>
</evidence>
<dbReference type="GO" id="GO:0016651">
    <property type="term" value="F:oxidoreductase activity, acting on NAD(P)H"/>
    <property type="evidence" value="ECO:0007669"/>
    <property type="project" value="TreeGrafter"/>
</dbReference>
<feature type="domain" description="Reductase C-terminal" evidence="6">
    <location>
        <begin position="334"/>
        <end position="417"/>
    </location>
</feature>
<comment type="caution">
    <text evidence="7">The sequence shown here is derived from an EMBL/GenBank/DDBJ whole genome shotgun (WGS) entry which is preliminary data.</text>
</comment>
<proteinExistence type="predicted"/>
<keyword evidence="2" id="KW-0285">Flavoprotein</keyword>
<dbReference type="Pfam" id="PF07992">
    <property type="entry name" value="Pyr_redox_2"/>
    <property type="match status" value="1"/>
</dbReference>
<evidence type="ECO:0000259" key="6">
    <source>
        <dbReference type="Pfam" id="PF14759"/>
    </source>
</evidence>
<dbReference type="PRINTS" id="PR00368">
    <property type="entry name" value="FADPNR"/>
</dbReference>
<evidence type="ECO:0000259" key="5">
    <source>
        <dbReference type="Pfam" id="PF07992"/>
    </source>
</evidence>
<dbReference type="PRINTS" id="PR00411">
    <property type="entry name" value="PNDRDTASEI"/>
</dbReference>
<dbReference type="Proteomes" id="UP000244013">
    <property type="component" value="Unassembled WGS sequence"/>
</dbReference>
<dbReference type="AlphaFoldDB" id="A0A2T5U7T6"/>
<evidence type="ECO:0000256" key="2">
    <source>
        <dbReference type="ARBA" id="ARBA00022630"/>
    </source>
</evidence>
<dbReference type="InterPro" id="IPR028202">
    <property type="entry name" value="Reductase_C"/>
</dbReference>
<dbReference type="InterPro" id="IPR036188">
    <property type="entry name" value="FAD/NAD-bd_sf"/>
</dbReference>
<dbReference type="SUPFAM" id="SSF55424">
    <property type="entry name" value="FAD/NAD-linked reductases, dimerisation (C-terminal) domain"/>
    <property type="match status" value="1"/>
</dbReference>
<dbReference type="InterPro" id="IPR023753">
    <property type="entry name" value="FAD/NAD-binding_dom"/>
</dbReference>
<name>A0A2T5U7T6_9SPHN</name>
<dbReference type="Gene3D" id="3.30.390.30">
    <property type="match status" value="1"/>
</dbReference>
<keyword evidence="4" id="KW-0560">Oxidoreductase</keyword>
<feature type="domain" description="FAD/NAD(P)-binding" evidence="5">
    <location>
        <begin position="17"/>
        <end position="315"/>
    </location>
</feature>
<evidence type="ECO:0000256" key="1">
    <source>
        <dbReference type="ARBA" id="ARBA00001974"/>
    </source>
</evidence>
<dbReference type="SUPFAM" id="SSF51905">
    <property type="entry name" value="FAD/NAD(P)-binding domain"/>
    <property type="match status" value="2"/>
</dbReference>
<accession>A0A2T5U7T6</accession>